<reference evidence="1 2" key="1">
    <citation type="journal article" date="2015" name="Genome Announc.">
        <title>Genome Sequences of Five Additional Brevibacillus laterosporus Bacteriophages.</title>
        <authorList>
            <person name="Merrill B.D."/>
            <person name="Berg J.A."/>
            <person name="Graves K.A."/>
            <person name="Ward A.T."/>
            <person name="Hilton J.A."/>
            <person name="Wake B.N."/>
            <person name="Grose J.H."/>
            <person name="Breakwell D.P."/>
            <person name="Burnett S.H."/>
        </authorList>
    </citation>
    <scope>NUCLEOTIDE SEQUENCE [LARGE SCALE GENOMIC DNA]</scope>
</reference>
<dbReference type="RefSeq" id="YP_009215113.1">
    <property type="nucleotide sequence ID" value="NC_028969.1"/>
</dbReference>
<proteinExistence type="predicted"/>
<organism evidence="1 2">
    <name type="scientific">Brevibacillus phage Osiris</name>
    <dbReference type="NCBI Taxonomy" id="1691955"/>
    <lineage>
        <taxon>Viruses</taxon>
        <taxon>Duplodnaviria</taxon>
        <taxon>Heunggongvirae</taxon>
        <taxon>Uroviricota</taxon>
        <taxon>Caudoviricetes</taxon>
        <taxon>Jimmervirus</taxon>
        <taxon>Jimmervirus osiris</taxon>
    </lineage>
</organism>
<gene>
    <name evidence="1" type="ORF">OSIRIS_99</name>
</gene>
<dbReference type="Proteomes" id="UP000202966">
    <property type="component" value="Segment"/>
</dbReference>
<keyword evidence="2" id="KW-1185">Reference proteome</keyword>
<name>A0A0K2CP55_9CAUD</name>
<dbReference type="EMBL" id="KT151956">
    <property type="protein sequence ID" value="ALA07400.1"/>
    <property type="molecule type" value="Genomic_DNA"/>
</dbReference>
<dbReference type="OrthoDB" id="17592at10239"/>
<dbReference type="GeneID" id="26641438"/>
<evidence type="ECO:0000313" key="2">
    <source>
        <dbReference type="Proteomes" id="UP000202966"/>
    </source>
</evidence>
<accession>A0A0K2CP55</accession>
<protein>
    <submittedName>
        <fullName evidence="1">Uncharacterized protein</fullName>
    </submittedName>
</protein>
<dbReference type="KEGG" id="vg:26641438"/>
<evidence type="ECO:0000313" key="1">
    <source>
        <dbReference type="EMBL" id="ALA07400.1"/>
    </source>
</evidence>
<sequence length="89" mass="10411">MAQTLQINNWKKFVVGVNWRSWCIGLQIHDLRDSYGYVITEINILPLTFLLRFGDGTKKLRCIRCKKVLDKVNVDESEEVKCLDCYNNS</sequence>